<evidence type="ECO:0000256" key="7">
    <source>
        <dbReference type="SAM" id="Phobius"/>
    </source>
</evidence>
<evidence type="ECO:0000256" key="1">
    <source>
        <dbReference type="ARBA" id="ARBA00004370"/>
    </source>
</evidence>
<organism evidence="8 9">
    <name type="scientific">Wickerhamomyces pijperi</name>
    <name type="common">Yeast</name>
    <name type="synonym">Pichia pijperi</name>
    <dbReference type="NCBI Taxonomy" id="599730"/>
    <lineage>
        <taxon>Eukaryota</taxon>
        <taxon>Fungi</taxon>
        <taxon>Dikarya</taxon>
        <taxon>Ascomycota</taxon>
        <taxon>Saccharomycotina</taxon>
        <taxon>Saccharomycetes</taxon>
        <taxon>Phaffomycetales</taxon>
        <taxon>Wickerhamomycetaceae</taxon>
        <taxon>Wickerhamomyces</taxon>
    </lineage>
</organism>
<evidence type="ECO:0000256" key="5">
    <source>
        <dbReference type="ARBA" id="ARBA00023136"/>
    </source>
</evidence>
<protein>
    <submittedName>
        <fullName evidence="8">Uncharacterized protein</fullName>
    </submittedName>
</protein>
<reference evidence="8" key="1">
    <citation type="journal article" date="2021" name="Open Biol.">
        <title>Shared evolutionary footprints suggest mitochondrial oxidative damage underlies multiple complex I losses in fungi.</title>
        <authorList>
            <person name="Schikora-Tamarit M.A."/>
            <person name="Marcet-Houben M."/>
            <person name="Nosek J."/>
            <person name="Gabaldon T."/>
        </authorList>
    </citation>
    <scope>NUCLEOTIDE SEQUENCE</scope>
    <source>
        <strain evidence="8">CBS2887</strain>
    </source>
</reference>
<gene>
    <name evidence="8" type="ORF">WICPIJ_003096</name>
</gene>
<evidence type="ECO:0000313" key="9">
    <source>
        <dbReference type="Proteomes" id="UP000774326"/>
    </source>
</evidence>
<feature type="region of interest" description="Disordered" evidence="6">
    <location>
        <begin position="126"/>
        <end position="162"/>
    </location>
</feature>
<evidence type="ECO:0000313" key="8">
    <source>
        <dbReference type="EMBL" id="KAH3685907.1"/>
    </source>
</evidence>
<dbReference type="Pfam" id="PF01679">
    <property type="entry name" value="Pmp3"/>
    <property type="match status" value="1"/>
</dbReference>
<dbReference type="EMBL" id="JAEUBG010001731">
    <property type="protein sequence ID" value="KAH3685907.1"/>
    <property type="molecule type" value="Genomic_DNA"/>
</dbReference>
<dbReference type="PANTHER" id="PTHR21659:SF114">
    <property type="entry name" value="PROTEIN SNA4"/>
    <property type="match status" value="1"/>
</dbReference>
<comment type="similarity">
    <text evidence="2">Belongs to the UPF0057 (PMP3) family.</text>
</comment>
<comment type="caution">
    <text evidence="8">The sequence shown here is derived from an EMBL/GenBank/DDBJ whole genome shotgun (WGS) entry which is preliminary data.</text>
</comment>
<evidence type="ECO:0000256" key="3">
    <source>
        <dbReference type="ARBA" id="ARBA00022692"/>
    </source>
</evidence>
<accession>A0A9P8Q7P2</accession>
<keyword evidence="9" id="KW-1185">Reference proteome</keyword>
<dbReference type="Proteomes" id="UP000774326">
    <property type="component" value="Unassembled WGS sequence"/>
</dbReference>
<evidence type="ECO:0000256" key="4">
    <source>
        <dbReference type="ARBA" id="ARBA00022989"/>
    </source>
</evidence>
<dbReference type="GO" id="GO:0016020">
    <property type="term" value="C:membrane"/>
    <property type="evidence" value="ECO:0007669"/>
    <property type="project" value="UniProtKB-SubCell"/>
</dbReference>
<feature type="transmembrane region" description="Helical" evidence="7">
    <location>
        <begin position="35"/>
        <end position="53"/>
    </location>
</feature>
<dbReference type="PANTHER" id="PTHR21659">
    <property type="entry name" value="HYDROPHOBIC PROTEIN RCI2 LOW TEMPERATURE AND SALT RESPONSIVE PROTEIN LTI6 -RELATED"/>
    <property type="match status" value="1"/>
</dbReference>
<dbReference type="OrthoDB" id="3980682at2759"/>
<feature type="compositionally biased region" description="Polar residues" evidence="6">
    <location>
        <begin position="126"/>
        <end position="136"/>
    </location>
</feature>
<dbReference type="AlphaFoldDB" id="A0A9P8Q7P2"/>
<sequence>MNSDTQNATYNGQPSDSTAQNQHFHGTHQIDPSDVVLYFLAFFFPPLSVYLRTGLCTKDFLLNILLTSMFGVPGTIHAIYIVYITSPVTGTSERRINRQQFDYERIVENNGPRQGNSYAPEDQHLQQQNMGSSSDHFAQPPPYEEATSGVIKNPTDNKVQGI</sequence>
<name>A0A9P8Q7P2_WICPI</name>
<keyword evidence="3 7" id="KW-0812">Transmembrane</keyword>
<dbReference type="InterPro" id="IPR000612">
    <property type="entry name" value="PMP3"/>
</dbReference>
<feature type="region of interest" description="Disordered" evidence="6">
    <location>
        <begin position="1"/>
        <end position="25"/>
    </location>
</feature>
<evidence type="ECO:0000256" key="2">
    <source>
        <dbReference type="ARBA" id="ARBA00009530"/>
    </source>
</evidence>
<keyword evidence="4 7" id="KW-1133">Transmembrane helix</keyword>
<feature type="compositionally biased region" description="Polar residues" evidence="6">
    <location>
        <begin position="1"/>
        <end position="24"/>
    </location>
</feature>
<keyword evidence="5 7" id="KW-0472">Membrane</keyword>
<reference evidence="8" key="2">
    <citation type="submission" date="2021-01" db="EMBL/GenBank/DDBJ databases">
        <authorList>
            <person name="Schikora-Tamarit M.A."/>
        </authorList>
    </citation>
    <scope>NUCLEOTIDE SEQUENCE</scope>
    <source>
        <strain evidence="8">CBS2887</strain>
    </source>
</reference>
<proteinExistence type="inferred from homology"/>
<feature type="transmembrane region" description="Helical" evidence="7">
    <location>
        <begin position="60"/>
        <end position="83"/>
    </location>
</feature>
<evidence type="ECO:0000256" key="6">
    <source>
        <dbReference type="SAM" id="MobiDB-lite"/>
    </source>
</evidence>
<comment type="subcellular location">
    <subcellularLocation>
        <location evidence="1">Membrane</location>
    </subcellularLocation>
</comment>